<reference evidence="2" key="1">
    <citation type="submission" date="2016-07" db="EMBL/GenBank/DDBJ databases">
        <title>Sequence Frankia sp. strain CcI1.17.</title>
        <authorList>
            <person name="Ghodhbane-Gtari F."/>
            <person name="Swanson E."/>
            <person name="Gueddou A."/>
            <person name="Morris K."/>
            <person name="Hezbri K."/>
            <person name="Ktari A."/>
            <person name="Nouioui I."/>
            <person name="Abebe-Akele F."/>
            <person name="Simpson S."/>
            <person name="Thomas K."/>
            <person name="Gtari M."/>
            <person name="Tisa L.S."/>
            <person name="Hurst S."/>
        </authorList>
    </citation>
    <scope>NUCLEOTIDE SEQUENCE [LARGE SCALE GENOMIC DNA]</scope>
    <source>
        <strain evidence="2">Cc1.17</strain>
    </source>
</reference>
<name>A0A1S1Q3H8_9ACTN</name>
<evidence type="ECO:0000313" key="1">
    <source>
        <dbReference type="EMBL" id="OHV27745.1"/>
    </source>
</evidence>
<comment type="caution">
    <text evidence="1">The sequence shown here is derived from an EMBL/GenBank/DDBJ whole genome shotgun (WGS) entry which is preliminary data.</text>
</comment>
<keyword evidence="2" id="KW-1185">Reference proteome</keyword>
<dbReference type="AlphaFoldDB" id="A0A1S1Q3H8"/>
<protein>
    <submittedName>
        <fullName evidence="1">Uncharacterized protein</fullName>
    </submittedName>
</protein>
<accession>A0A1S1Q3H8</accession>
<evidence type="ECO:0000313" key="2">
    <source>
        <dbReference type="Proteomes" id="UP000179627"/>
    </source>
</evidence>
<organism evidence="1 2">
    <name type="scientific">Parafrankia colletiae</name>
    <dbReference type="NCBI Taxonomy" id="573497"/>
    <lineage>
        <taxon>Bacteria</taxon>
        <taxon>Bacillati</taxon>
        <taxon>Actinomycetota</taxon>
        <taxon>Actinomycetes</taxon>
        <taxon>Frankiales</taxon>
        <taxon>Frankiaceae</taxon>
        <taxon>Parafrankia</taxon>
    </lineage>
</organism>
<dbReference type="Proteomes" id="UP000179627">
    <property type="component" value="Unassembled WGS sequence"/>
</dbReference>
<proteinExistence type="predicted"/>
<sequence length="61" mass="6828">MIDEPPVAGTVPARPRCLDQQEREALRSPVHGHVINLYAAFSEQLLDVPVGQCVPQVLYRF</sequence>
<gene>
    <name evidence="1" type="ORF">CC117_30980</name>
</gene>
<dbReference type="EMBL" id="MBLM01000186">
    <property type="protein sequence ID" value="OHV27745.1"/>
    <property type="molecule type" value="Genomic_DNA"/>
</dbReference>